<dbReference type="KEGG" id="rsx:RhiXN_10809"/>
<evidence type="ECO:0000313" key="3">
    <source>
        <dbReference type="EMBL" id="QRW25732.1"/>
    </source>
</evidence>
<dbReference type="EMBL" id="CP059671">
    <property type="protein sequence ID" value="QRW25732.1"/>
    <property type="molecule type" value="Genomic_DNA"/>
</dbReference>
<accession>A0A8H8P7I0</accession>
<dbReference type="Pfam" id="PF20153">
    <property type="entry name" value="DUF6535"/>
    <property type="match status" value="1"/>
</dbReference>
<feature type="domain" description="DUF6535" evidence="2">
    <location>
        <begin position="51"/>
        <end position="165"/>
    </location>
</feature>
<evidence type="ECO:0000259" key="2">
    <source>
        <dbReference type="Pfam" id="PF20153"/>
    </source>
</evidence>
<evidence type="ECO:0000313" key="4">
    <source>
        <dbReference type="Proteomes" id="UP000650533"/>
    </source>
</evidence>
<sequence length="871" mass="97394">MKKLHDTDTTFRHIPTEYDSCGLGRDDPVWLRYITESNKWDAQLVEGWNNFLMEGCKRLQKDHQETIAAGIPIIVNLLQAIATNQPPSMELNATLPLNDFKPKKADIIINAMLVKQWGEGYRHGHDLSTPCVQARVRQARYDELKRWRTEDVALALPVLMHTALADEHSPVQSLPCHQKEKNRSETTKPDDLTARALEWLIGHSQNKTSIDIAIRAISDPSLDTKLCKYLGKALLIRLVAQKFTAIFNGALEEGECDPSTIIIHDAQLKKAALYGQALTNITKHISIQTISQDVLKGSAARHHVDSERNSIALNKDQVIAVERGLFSIALSENPATASSGVTCLSAWYTSTNRSSQSREKWKSMLAQLISILSKTRQPGRNCPEPISIATNQAEPEGTAQKGKEKEENKGVTDLTMTLGAGMIDRTVNALLFELAYWRWDLSKQEKGEIFHPLLGLFSSSLLDGSSRPGMSAVLAVMGILFSENQEFLDDKHTTTEEHWVSASDYISDTNLEIDNTNQDISKEAGSGLIHAPNVKRRSLIAQKMARIISNNPDYLLKYADSLLLIGLSGLLDSISVLGLGSLTHQIVKIVTIQLNSMPVIFHSGPVLLPHILPPTTDLRSLMADAVTRCLSPSPFQGPLHPFQDEDKALLLECIWDKSYLLSEFGHQLLTPILQLLDLTSTPQLSGQCLNALNEYFFTNTNPKHDGMNTRTYRDPVPVDWVFFLSLNLPLKLAEIMKESEDLRSKAIATFDHFMQIIPSTSDYQGSKYAQDNPGNRISEVLIQMTRYGTLGAFAKGILHRRERQDQKMWRRLLIDLPEWLSREGGSDNSLLVTNLRQFCSENFEDPVLTTLAFGLNNELDKKFTDQSPSSS</sequence>
<name>A0A8H8P7I0_9AGAM</name>
<gene>
    <name evidence="3" type="ORF">RhiXN_10809</name>
</gene>
<dbReference type="InterPro" id="IPR045338">
    <property type="entry name" value="DUF6535"/>
</dbReference>
<feature type="region of interest" description="Disordered" evidence="1">
    <location>
        <begin position="376"/>
        <end position="409"/>
    </location>
</feature>
<reference evidence="3" key="1">
    <citation type="submission" date="2020-05" db="EMBL/GenBank/DDBJ databases">
        <title>Evolutionary and genomic comparisons of hybrid uninucleate and nonhybrid Rhizoctonia fungi.</title>
        <authorList>
            <person name="Li C."/>
            <person name="Chen X."/>
        </authorList>
    </citation>
    <scope>NUCLEOTIDE SEQUENCE</scope>
    <source>
        <strain evidence="3">AG-1 IA</strain>
    </source>
</reference>
<protein>
    <recommendedName>
        <fullName evidence="2">DUF6535 domain-containing protein</fullName>
    </recommendedName>
</protein>
<dbReference type="RefSeq" id="XP_043185969.1">
    <property type="nucleotide sequence ID" value="XM_043330624.1"/>
</dbReference>
<dbReference type="GeneID" id="67033087"/>
<evidence type="ECO:0000256" key="1">
    <source>
        <dbReference type="SAM" id="MobiDB-lite"/>
    </source>
</evidence>
<dbReference type="Proteomes" id="UP000650533">
    <property type="component" value="Chromosome 14"/>
</dbReference>
<organism evidence="3 4">
    <name type="scientific">Rhizoctonia solani</name>
    <dbReference type="NCBI Taxonomy" id="456999"/>
    <lineage>
        <taxon>Eukaryota</taxon>
        <taxon>Fungi</taxon>
        <taxon>Dikarya</taxon>
        <taxon>Basidiomycota</taxon>
        <taxon>Agaricomycotina</taxon>
        <taxon>Agaricomycetes</taxon>
        <taxon>Cantharellales</taxon>
        <taxon>Ceratobasidiaceae</taxon>
        <taxon>Rhizoctonia</taxon>
    </lineage>
</organism>
<proteinExistence type="predicted"/>
<dbReference type="AlphaFoldDB" id="A0A8H8P7I0"/>